<evidence type="ECO:0000256" key="2">
    <source>
        <dbReference type="ARBA" id="ARBA00007362"/>
    </source>
</evidence>
<proteinExistence type="inferred from homology"/>
<dbReference type="EMBL" id="RBAL01000002">
    <property type="protein sequence ID" value="RKN45861.1"/>
    <property type="molecule type" value="Genomic_DNA"/>
</dbReference>
<dbReference type="GO" id="GO:0016020">
    <property type="term" value="C:membrane"/>
    <property type="evidence" value="ECO:0007669"/>
    <property type="project" value="UniProtKB-SubCell"/>
</dbReference>
<feature type="transmembrane region" description="Helical" evidence="7">
    <location>
        <begin position="143"/>
        <end position="163"/>
    </location>
</feature>
<evidence type="ECO:0000256" key="5">
    <source>
        <dbReference type="ARBA" id="ARBA00023136"/>
    </source>
</evidence>
<evidence type="ECO:0000256" key="6">
    <source>
        <dbReference type="SAM" id="MobiDB-lite"/>
    </source>
</evidence>
<dbReference type="PANTHER" id="PTHR32322:SF2">
    <property type="entry name" value="EAMA DOMAIN-CONTAINING PROTEIN"/>
    <property type="match status" value="1"/>
</dbReference>
<evidence type="ECO:0000256" key="7">
    <source>
        <dbReference type="SAM" id="Phobius"/>
    </source>
</evidence>
<feature type="transmembrane region" description="Helical" evidence="7">
    <location>
        <begin position="175"/>
        <end position="193"/>
    </location>
</feature>
<reference evidence="9 10" key="1">
    <citation type="journal article" date="2014" name="Int. J. Syst. Evol. Microbiol.">
        <title>Streptomyces hoynatensis sp. nov., isolated from deep marine sediment.</title>
        <authorList>
            <person name="Veyisoglu A."/>
            <person name="Sahin N."/>
        </authorList>
    </citation>
    <scope>NUCLEOTIDE SEQUENCE [LARGE SCALE GENOMIC DNA]</scope>
    <source>
        <strain evidence="9 10">KCTC 29097</strain>
    </source>
</reference>
<keyword evidence="5 7" id="KW-0472">Membrane</keyword>
<dbReference type="InterPro" id="IPR000620">
    <property type="entry name" value="EamA_dom"/>
</dbReference>
<keyword evidence="10" id="KW-1185">Reference proteome</keyword>
<feature type="transmembrane region" description="Helical" evidence="7">
    <location>
        <begin position="260"/>
        <end position="278"/>
    </location>
</feature>
<feature type="domain" description="EamA" evidence="8">
    <location>
        <begin position="5"/>
        <end position="134"/>
    </location>
</feature>
<organism evidence="9 10">
    <name type="scientific">Streptomyces hoynatensis</name>
    <dbReference type="NCBI Taxonomy" id="1141874"/>
    <lineage>
        <taxon>Bacteria</taxon>
        <taxon>Bacillati</taxon>
        <taxon>Actinomycetota</taxon>
        <taxon>Actinomycetes</taxon>
        <taxon>Kitasatosporales</taxon>
        <taxon>Streptomycetaceae</taxon>
        <taxon>Streptomyces</taxon>
    </lineage>
</organism>
<dbReference type="Pfam" id="PF00892">
    <property type="entry name" value="EamA"/>
    <property type="match status" value="2"/>
</dbReference>
<dbReference type="OrthoDB" id="4630069at2"/>
<dbReference type="Proteomes" id="UP000272474">
    <property type="component" value="Unassembled WGS sequence"/>
</dbReference>
<evidence type="ECO:0000313" key="10">
    <source>
        <dbReference type="Proteomes" id="UP000272474"/>
    </source>
</evidence>
<dbReference type="RefSeq" id="WP_120675986.1">
    <property type="nucleotide sequence ID" value="NZ_RBAL01000002.1"/>
</dbReference>
<keyword evidence="4 7" id="KW-1133">Transmembrane helix</keyword>
<sequence length="347" mass="34873">MSPRGWLLFASMCLIWGVPYLMIKVALDGVSVPMVVFGRTAIGALLLLPLAARELPALRRHAVPIVLFAACEIIGPWLLLSDAERHLSSSMSGLLLAAVPVIALVVSRLTGGEERIGPRRLAGLGVGLAGVAVLAGPQLGGSAWAVTEVLLVALGYATAPLIAARRLREVPTLPLTAACLSLAALLYATPAALTWPAEVPEGKVLASLAGLGVLCTALGFLCFFELIREVGSSRAVVITYVNPAVAVAAGVLFLDEPLGVGMICAFALILTGSVLATGGPRPAAARAAAHSAAPAAGNASQEARNASQDAAAVASGGPAAPAAPSAGPASPAPQAAPRHGTPEECGT</sequence>
<accession>A0A3A9ZC16</accession>
<feature type="compositionally biased region" description="Low complexity" evidence="6">
    <location>
        <begin position="310"/>
        <end position="337"/>
    </location>
</feature>
<gene>
    <name evidence="9" type="ORF">D7294_05330</name>
</gene>
<feature type="region of interest" description="Disordered" evidence="6">
    <location>
        <begin position="296"/>
        <end position="347"/>
    </location>
</feature>
<comment type="similarity">
    <text evidence="2">Belongs to the EamA transporter family.</text>
</comment>
<feature type="transmembrane region" description="Helical" evidence="7">
    <location>
        <begin position="236"/>
        <end position="254"/>
    </location>
</feature>
<feature type="transmembrane region" description="Helical" evidence="7">
    <location>
        <begin position="5"/>
        <end position="23"/>
    </location>
</feature>
<keyword evidence="3 7" id="KW-0812">Transmembrane</keyword>
<evidence type="ECO:0000256" key="3">
    <source>
        <dbReference type="ARBA" id="ARBA00022692"/>
    </source>
</evidence>
<evidence type="ECO:0000313" key="9">
    <source>
        <dbReference type="EMBL" id="RKN45861.1"/>
    </source>
</evidence>
<comment type="caution">
    <text evidence="9">The sequence shown here is derived from an EMBL/GenBank/DDBJ whole genome shotgun (WGS) entry which is preliminary data.</text>
</comment>
<dbReference type="PANTHER" id="PTHR32322">
    <property type="entry name" value="INNER MEMBRANE TRANSPORTER"/>
    <property type="match status" value="1"/>
</dbReference>
<dbReference type="SUPFAM" id="SSF103481">
    <property type="entry name" value="Multidrug resistance efflux transporter EmrE"/>
    <property type="match status" value="2"/>
</dbReference>
<feature type="transmembrane region" description="Helical" evidence="7">
    <location>
        <begin position="205"/>
        <end position="224"/>
    </location>
</feature>
<name>A0A3A9ZC16_9ACTN</name>
<feature type="transmembrane region" description="Helical" evidence="7">
    <location>
        <begin position="62"/>
        <end position="79"/>
    </location>
</feature>
<evidence type="ECO:0000256" key="1">
    <source>
        <dbReference type="ARBA" id="ARBA00004141"/>
    </source>
</evidence>
<evidence type="ECO:0000256" key="4">
    <source>
        <dbReference type="ARBA" id="ARBA00022989"/>
    </source>
</evidence>
<comment type="subcellular location">
    <subcellularLocation>
        <location evidence="1">Membrane</location>
        <topology evidence="1">Multi-pass membrane protein</topology>
    </subcellularLocation>
</comment>
<feature type="transmembrane region" description="Helical" evidence="7">
    <location>
        <begin position="121"/>
        <end position="137"/>
    </location>
</feature>
<feature type="transmembrane region" description="Helical" evidence="7">
    <location>
        <begin position="29"/>
        <end position="50"/>
    </location>
</feature>
<dbReference type="InterPro" id="IPR050638">
    <property type="entry name" value="AA-Vitamin_Transporters"/>
</dbReference>
<evidence type="ECO:0000259" key="8">
    <source>
        <dbReference type="Pfam" id="PF00892"/>
    </source>
</evidence>
<dbReference type="AlphaFoldDB" id="A0A3A9ZC16"/>
<feature type="domain" description="EamA" evidence="8">
    <location>
        <begin position="147"/>
        <end position="276"/>
    </location>
</feature>
<dbReference type="InterPro" id="IPR037185">
    <property type="entry name" value="EmrE-like"/>
</dbReference>
<feature type="transmembrane region" description="Helical" evidence="7">
    <location>
        <begin position="91"/>
        <end position="109"/>
    </location>
</feature>
<protein>
    <submittedName>
        <fullName evidence="9">DMT family transporter</fullName>
    </submittedName>
</protein>